<feature type="transmembrane region" description="Helical" evidence="6">
    <location>
        <begin position="113"/>
        <end position="134"/>
    </location>
</feature>
<evidence type="ECO:0000313" key="8">
    <source>
        <dbReference type="EMBL" id="SEW19190.1"/>
    </source>
</evidence>
<feature type="transmembrane region" description="Helical" evidence="6">
    <location>
        <begin position="79"/>
        <end position="104"/>
    </location>
</feature>
<feature type="transmembrane region" description="Helical" evidence="6">
    <location>
        <begin position="31"/>
        <end position="50"/>
    </location>
</feature>
<dbReference type="SUPFAM" id="SSF48452">
    <property type="entry name" value="TPR-like"/>
    <property type="match status" value="1"/>
</dbReference>
<dbReference type="Proteomes" id="UP000199373">
    <property type="component" value="Unassembled WGS sequence"/>
</dbReference>
<dbReference type="EMBL" id="FOIQ01000005">
    <property type="protein sequence ID" value="SEW19190.1"/>
    <property type="molecule type" value="Genomic_DNA"/>
</dbReference>
<evidence type="ECO:0000256" key="2">
    <source>
        <dbReference type="ARBA" id="ARBA00022692"/>
    </source>
</evidence>
<dbReference type="GO" id="GO:0016020">
    <property type="term" value="C:membrane"/>
    <property type="evidence" value="ECO:0007669"/>
    <property type="project" value="UniProtKB-SubCell"/>
</dbReference>
<dbReference type="PANTHER" id="PTHR37422">
    <property type="entry name" value="TEICHURONIC ACID BIOSYNTHESIS PROTEIN TUAE"/>
    <property type="match status" value="1"/>
</dbReference>
<feature type="transmembrane region" description="Helical" evidence="6">
    <location>
        <begin position="378"/>
        <end position="396"/>
    </location>
</feature>
<dbReference type="Gene3D" id="1.25.40.10">
    <property type="entry name" value="Tetratricopeptide repeat domain"/>
    <property type="match status" value="1"/>
</dbReference>
<reference evidence="8 9" key="1">
    <citation type="submission" date="2016-10" db="EMBL/GenBank/DDBJ databases">
        <authorList>
            <person name="de Groot N.N."/>
        </authorList>
    </citation>
    <scope>NUCLEOTIDE SEQUENCE [LARGE SCALE GENOMIC DNA]</scope>
    <source>
        <strain evidence="8 9">TC2-24</strain>
    </source>
</reference>
<feature type="transmembrane region" description="Helical" evidence="6">
    <location>
        <begin position="324"/>
        <end position="342"/>
    </location>
</feature>
<sequence length="554" mass="62516">MKYKILVILCIGILLWFVIQPVEQRWSETDIHLIKTICVVSAVALLIFFLQKQQLAISTIDVVVLLWFGYVMIRAGMDTTYPCASFCLRTMQMLALYIGLRLILSSASISEKIIVWGILLCAFYEVLIGGLQLVNGTSRHNFYALTGTFLNPGPYSAILSMGLVMSCQAKKPYWIPLIFAILLPATWSRAALLSAAVCLAIIYWEQWKRWRWWVAIGALCIAAVFYFLKQGSADGRSIIYLVSLLNIYHSPIWGSGIGSFFHQYAEGLALFCQQHPTFNVESTDVLMSAFNELLYVGVEQGLVGLAFAIVLIILLFLQLKEKGKALGIGLLSLLISSMFSYPLEQLPYQILFVVIAAYGATNKGYTETAPIRNSFSRRYLIPIGAFGGILLLSGFAHHHITIRAKADSDYWMTAGIKHSALIKAHYEILPLLRGNPYFLFDFGKTLSENGRYTDSNAVLRLGTLISNDPMFYVIQGNNYLQMNLYQKAEQAYQKAFGIMPNRIYPLYRLMLLYEKKGDITKEKEMAQRVISFKEKVVSPATKEMKDKARTILNK</sequence>
<keyword evidence="2 6" id="KW-0812">Transmembrane</keyword>
<proteinExistence type="predicted"/>
<organism evidence="8 9">
    <name type="scientific">Prevotella aff. ruminicola Tc2-24</name>
    <dbReference type="NCBI Taxonomy" id="81582"/>
    <lineage>
        <taxon>Bacteria</taxon>
        <taxon>Pseudomonadati</taxon>
        <taxon>Bacteroidota</taxon>
        <taxon>Bacteroidia</taxon>
        <taxon>Bacteroidales</taxon>
        <taxon>Prevotellaceae</taxon>
        <taxon>Prevotella</taxon>
    </lineage>
</organism>
<dbReference type="AlphaFoldDB" id="A0A1I0PXJ4"/>
<comment type="subcellular location">
    <subcellularLocation>
        <location evidence="1">Membrane</location>
        <topology evidence="1">Multi-pass membrane protein</topology>
    </subcellularLocation>
</comment>
<dbReference type="RefSeq" id="WP_091916319.1">
    <property type="nucleotide sequence ID" value="NZ_FOIQ01000005.1"/>
</dbReference>
<feature type="transmembrane region" description="Helical" evidence="6">
    <location>
        <begin position="177"/>
        <end position="204"/>
    </location>
</feature>
<feature type="domain" description="O-antigen ligase-related" evidence="7">
    <location>
        <begin position="177"/>
        <end position="308"/>
    </location>
</feature>
<accession>A0A1I0PXJ4</accession>
<gene>
    <name evidence="8" type="ORF">SAMN04487850_2029</name>
</gene>
<dbReference type="InterPro" id="IPR011990">
    <property type="entry name" value="TPR-like_helical_dom_sf"/>
</dbReference>
<dbReference type="InterPro" id="IPR019734">
    <property type="entry name" value="TPR_rpt"/>
</dbReference>
<protein>
    <submittedName>
        <fullName evidence="8">O-antigen ligase</fullName>
    </submittedName>
</protein>
<keyword evidence="9" id="KW-1185">Reference proteome</keyword>
<feature type="transmembrane region" description="Helical" evidence="6">
    <location>
        <begin position="55"/>
        <end position="73"/>
    </location>
</feature>
<evidence type="ECO:0000256" key="5">
    <source>
        <dbReference type="PROSITE-ProRule" id="PRU00339"/>
    </source>
</evidence>
<dbReference type="InterPro" id="IPR007016">
    <property type="entry name" value="O-antigen_ligase-rel_domated"/>
</dbReference>
<keyword evidence="3 6" id="KW-1133">Transmembrane helix</keyword>
<feature type="repeat" description="TPR" evidence="5">
    <location>
        <begin position="469"/>
        <end position="502"/>
    </location>
</feature>
<feature type="transmembrane region" description="Helical" evidence="6">
    <location>
        <begin position="140"/>
        <end position="165"/>
    </location>
</feature>
<evidence type="ECO:0000313" key="9">
    <source>
        <dbReference type="Proteomes" id="UP000199373"/>
    </source>
</evidence>
<dbReference type="GO" id="GO:0016874">
    <property type="term" value="F:ligase activity"/>
    <property type="evidence" value="ECO:0007669"/>
    <property type="project" value="UniProtKB-KW"/>
</dbReference>
<dbReference type="InterPro" id="IPR051533">
    <property type="entry name" value="WaaL-like"/>
</dbReference>
<evidence type="ECO:0000256" key="6">
    <source>
        <dbReference type="SAM" id="Phobius"/>
    </source>
</evidence>
<dbReference type="PROSITE" id="PS50005">
    <property type="entry name" value="TPR"/>
    <property type="match status" value="1"/>
</dbReference>
<evidence type="ECO:0000256" key="1">
    <source>
        <dbReference type="ARBA" id="ARBA00004141"/>
    </source>
</evidence>
<evidence type="ECO:0000256" key="4">
    <source>
        <dbReference type="ARBA" id="ARBA00023136"/>
    </source>
</evidence>
<keyword evidence="5" id="KW-0802">TPR repeat</keyword>
<keyword evidence="8" id="KW-0436">Ligase</keyword>
<feature type="transmembrane region" description="Helical" evidence="6">
    <location>
        <begin position="348"/>
        <end position="366"/>
    </location>
</feature>
<dbReference type="Pfam" id="PF04932">
    <property type="entry name" value="Wzy_C"/>
    <property type="match status" value="1"/>
</dbReference>
<name>A0A1I0PXJ4_9BACT</name>
<keyword evidence="4 6" id="KW-0472">Membrane</keyword>
<evidence type="ECO:0000256" key="3">
    <source>
        <dbReference type="ARBA" id="ARBA00022989"/>
    </source>
</evidence>
<feature type="transmembrane region" description="Helical" evidence="6">
    <location>
        <begin position="293"/>
        <end position="317"/>
    </location>
</feature>
<feature type="transmembrane region" description="Helical" evidence="6">
    <location>
        <begin position="210"/>
        <end position="228"/>
    </location>
</feature>
<dbReference type="PANTHER" id="PTHR37422:SF13">
    <property type="entry name" value="LIPOPOLYSACCHARIDE BIOSYNTHESIS PROTEIN PA4999-RELATED"/>
    <property type="match status" value="1"/>
</dbReference>
<feature type="transmembrane region" description="Helical" evidence="6">
    <location>
        <begin position="240"/>
        <end position="261"/>
    </location>
</feature>
<evidence type="ECO:0000259" key="7">
    <source>
        <dbReference type="Pfam" id="PF04932"/>
    </source>
</evidence>